<reference evidence="5 6" key="1">
    <citation type="submission" date="2016-10" db="EMBL/GenBank/DDBJ databases">
        <authorList>
            <person name="de Groot N.N."/>
        </authorList>
    </citation>
    <scope>NUCLEOTIDE SEQUENCE [LARGE SCALE GENOMIC DNA]</scope>
    <source>
        <strain evidence="5 6">DSM 44149</strain>
    </source>
</reference>
<evidence type="ECO:0000313" key="6">
    <source>
        <dbReference type="Proteomes" id="UP000183376"/>
    </source>
</evidence>
<comment type="pathway">
    <text evidence="1">Antibiotic biosynthesis.</text>
</comment>
<dbReference type="InterPro" id="IPR014043">
    <property type="entry name" value="Acyl_transferase_dom"/>
</dbReference>
<dbReference type="GO" id="GO:0006633">
    <property type="term" value="P:fatty acid biosynthetic process"/>
    <property type="evidence" value="ECO:0007669"/>
    <property type="project" value="TreeGrafter"/>
</dbReference>
<name>A0A1G9RYF4_ALLAB</name>
<dbReference type="eggNOG" id="COG3321">
    <property type="taxonomic scope" value="Bacteria"/>
</dbReference>
<evidence type="ECO:0000259" key="3">
    <source>
        <dbReference type="SMART" id="SM00825"/>
    </source>
</evidence>
<dbReference type="SUPFAM" id="SSF52151">
    <property type="entry name" value="FabD/lysophospholipase-like"/>
    <property type="match status" value="1"/>
</dbReference>
<dbReference type="InterPro" id="IPR050091">
    <property type="entry name" value="PKS_NRPS_Biosynth_Enz"/>
</dbReference>
<feature type="domain" description="Malonyl-CoA:ACP transacylase (MAT)" evidence="4">
    <location>
        <begin position="348"/>
        <end position="594"/>
    </location>
</feature>
<dbReference type="InterPro" id="IPR001227">
    <property type="entry name" value="Ac_transferase_dom_sf"/>
</dbReference>
<dbReference type="InterPro" id="IPR016035">
    <property type="entry name" value="Acyl_Trfase/lysoPLipase"/>
</dbReference>
<dbReference type="PANTHER" id="PTHR43775:SF51">
    <property type="entry name" value="INACTIVE PHENOLPHTHIOCEROL SYNTHESIS POLYKETIDE SYNTHASE TYPE I PKS1-RELATED"/>
    <property type="match status" value="1"/>
</dbReference>
<evidence type="ECO:0000313" key="5">
    <source>
        <dbReference type="EMBL" id="SDM27525.1"/>
    </source>
</evidence>
<dbReference type="SMART" id="SM00825">
    <property type="entry name" value="PKS_KS"/>
    <property type="match status" value="1"/>
</dbReference>
<keyword evidence="6" id="KW-1185">Reference proteome</keyword>
<dbReference type="AlphaFoldDB" id="A0A1G9RYF4"/>
<dbReference type="Pfam" id="PF00109">
    <property type="entry name" value="ketoacyl-synt"/>
    <property type="match status" value="1"/>
</dbReference>
<dbReference type="STRING" id="211114.SAMN04489726_0732"/>
<dbReference type="InterPro" id="IPR054514">
    <property type="entry name" value="RhiE-like_linker"/>
</dbReference>
<gene>
    <name evidence="5" type="ORF">SAMN04489726_0732</name>
</gene>
<sequence>MSRACPGRARGTDHVSPTCLTARAVVEKGDDMSAEDERIAIVSMAHREPGVGQPGFDSALFGIDAADLDAARRVSLELAWEVLERGGLDPLAAREGRTGAYGCAGAQLANAFRLGGPAITVGTAHTPLVAVHMAVRSLREDECDLAIAGGATDTDGASMLLLERLSDARRHGRPVLAVIVASAVGATVERAADSALRAAGLEPSDVDTLADLRSLTSDHCGFVSVSSPPGATAAHLVLRPVVEASHEIGSAVELPDTPVLLSAANRAGLRAQVLRLLGHLEADEDAGLTDVAYSLATSRAALPLRISVVGDRREVLDGLAAIAASELDVTRAAPVPAAFFCTGEAPPAFGRELHAEFPVFAEVFDEICAEFDEFLEQPLWDVVFTVDVPDALHERAATFAVEVALYRLAEHWGLAFARVDGRGVGEISAAYCTGELSLADACARVLGTEPEVAALSRLDLGPLAVLTTMPEIPFGTAPGTARVALLHPDEPEARSLVTGFAQLHDRGVEVDWAEFFSGTGARRVDLPTYPFQHVTVPSRPEHELWRDAPESGTWLVITAADCADEPLTGAVRDALARDGAVVRSMEAGPWNREQFAEHLRAALGDEAPDGVLAMAGVETDLLVQAMGDAEIDARLWRLAPALRANSGGGRRGPRTGFCHRGRR</sequence>
<evidence type="ECO:0000256" key="1">
    <source>
        <dbReference type="ARBA" id="ARBA00004792"/>
    </source>
</evidence>
<feature type="domain" description="Ketosynthase family 3 (KS3)" evidence="3">
    <location>
        <begin position="39"/>
        <end position="311"/>
    </location>
</feature>
<dbReference type="PANTHER" id="PTHR43775">
    <property type="entry name" value="FATTY ACID SYNTHASE"/>
    <property type="match status" value="1"/>
</dbReference>
<dbReference type="Pfam" id="PF22336">
    <property type="entry name" value="RhiE-like_linker"/>
    <property type="match status" value="1"/>
</dbReference>
<dbReference type="SMART" id="SM00827">
    <property type="entry name" value="PKS_AT"/>
    <property type="match status" value="1"/>
</dbReference>
<organism evidence="5 6">
    <name type="scientific">Allokutzneria albata</name>
    <name type="common">Kibdelosporangium albatum</name>
    <dbReference type="NCBI Taxonomy" id="211114"/>
    <lineage>
        <taxon>Bacteria</taxon>
        <taxon>Bacillati</taxon>
        <taxon>Actinomycetota</taxon>
        <taxon>Actinomycetes</taxon>
        <taxon>Pseudonocardiales</taxon>
        <taxon>Pseudonocardiaceae</taxon>
        <taxon>Allokutzneria</taxon>
    </lineage>
</organism>
<evidence type="ECO:0000259" key="4">
    <source>
        <dbReference type="SMART" id="SM00827"/>
    </source>
</evidence>
<evidence type="ECO:0000256" key="2">
    <source>
        <dbReference type="ARBA" id="ARBA00022679"/>
    </source>
</evidence>
<accession>A0A1G9RYF4</accession>
<dbReference type="SUPFAM" id="SSF53901">
    <property type="entry name" value="Thiolase-like"/>
    <property type="match status" value="1"/>
</dbReference>
<dbReference type="Gene3D" id="3.40.366.10">
    <property type="entry name" value="Malonyl-Coenzyme A Acyl Carrier Protein, domain 2"/>
    <property type="match status" value="2"/>
</dbReference>
<dbReference type="Gene3D" id="3.40.47.10">
    <property type="match status" value="3"/>
</dbReference>
<proteinExistence type="predicted"/>
<dbReference type="Proteomes" id="UP000183376">
    <property type="component" value="Chromosome I"/>
</dbReference>
<protein>
    <submittedName>
        <fullName evidence="5">Beta-ketoacyl synthase, N-terminal domain</fullName>
    </submittedName>
</protein>
<keyword evidence="2" id="KW-0808">Transferase</keyword>
<dbReference type="InterPro" id="IPR014030">
    <property type="entry name" value="Ketoacyl_synth_N"/>
</dbReference>
<dbReference type="Gene3D" id="3.30.70.3290">
    <property type="match status" value="2"/>
</dbReference>
<dbReference type="InterPro" id="IPR020841">
    <property type="entry name" value="PKS_Beta-ketoAc_synthase_dom"/>
</dbReference>
<dbReference type="InterPro" id="IPR016039">
    <property type="entry name" value="Thiolase-like"/>
</dbReference>
<dbReference type="Gene3D" id="3.40.50.11460">
    <property type="match status" value="1"/>
</dbReference>
<dbReference type="EMBL" id="LT629701">
    <property type="protein sequence ID" value="SDM27525.1"/>
    <property type="molecule type" value="Genomic_DNA"/>
</dbReference>
<dbReference type="GO" id="GO:0004312">
    <property type="term" value="F:fatty acid synthase activity"/>
    <property type="evidence" value="ECO:0007669"/>
    <property type="project" value="TreeGrafter"/>
</dbReference>